<proteinExistence type="predicted"/>
<sequence length="306" mass="34832">MEEKSFWQRNQSDKAQNQIAREAKKFGLDKKALNIAYNACKDLDAFDPALTDYLEPPEEDLAYAIEKKVLLRLPLNEHDQTISMLRDKVRQVDRVNVVNSFVASLSAGRPDWRSPLSSYAYHLHHPAHDAQEKALGHTGNYECQICGFLRNPNNGHAGVIEYILIRFRGGGIHHPSPGYALADLIWSQEGEKVKPSEADWKILSKIFSVIRALPETAQLKELNESLSGLVKGNKSDRQGILETLGYCGILTARSRPTVCNTWFRPHEDLPSHLYKKEWRYPTCWWTGEEGLGEEAIAFWFPELSLM</sequence>
<dbReference type="eggNOG" id="ENOG503180Q">
    <property type="taxonomic scope" value="Bacteria"/>
</dbReference>
<gene>
    <name evidence="1" type="ordered locus">sce9097</name>
</gene>
<dbReference type="OrthoDB" id="2730767at2"/>
<evidence type="ECO:0000313" key="2">
    <source>
        <dbReference type="Proteomes" id="UP000002139"/>
    </source>
</evidence>
<dbReference type="STRING" id="448385.sce9097"/>
<name>A9GA13_SORC5</name>
<dbReference type="EMBL" id="AM746676">
    <property type="protein sequence ID" value="CAN99269.1"/>
    <property type="molecule type" value="Genomic_DNA"/>
</dbReference>
<reference evidence="1 2" key="1">
    <citation type="journal article" date="2007" name="Nat. Biotechnol.">
        <title>Complete genome sequence of the myxobacterium Sorangium cellulosum.</title>
        <authorList>
            <person name="Schneiker S."/>
            <person name="Perlova O."/>
            <person name="Kaiser O."/>
            <person name="Gerth K."/>
            <person name="Alici A."/>
            <person name="Altmeyer M.O."/>
            <person name="Bartels D."/>
            <person name="Bekel T."/>
            <person name="Beyer S."/>
            <person name="Bode E."/>
            <person name="Bode H.B."/>
            <person name="Bolten C.J."/>
            <person name="Choudhuri J.V."/>
            <person name="Doss S."/>
            <person name="Elnakady Y.A."/>
            <person name="Frank B."/>
            <person name="Gaigalat L."/>
            <person name="Goesmann A."/>
            <person name="Groeger C."/>
            <person name="Gross F."/>
            <person name="Jelsbak L."/>
            <person name="Jelsbak L."/>
            <person name="Kalinowski J."/>
            <person name="Kegler C."/>
            <person name="Knauber T."/>
            <person name="Konietzny S."/>
            <person name="Kopp M."/>
            <person name="Krause L."/>
            <person name="Krug D."/>
            <person name="Linke B."/>
            <person name="Mahmud T."/>
            <person name="Martinez-Arias R."/>
            <person name="McHardy A.C."/>
            <person name="Merai M."/>
            <person name="Meyer F."/>
            <person name="Mormann S."/>
            <person name="Munoz-Dorado J."/>
            <person name="Perez J."/>
            <person name="Pradella S."/>
            <person name="Rachid S."/>
            <person name="Raddatz G."/>
            <person name="Rosenau F."/>
            <person name="Rueckert C."/>
            <person name="Sasse F."/>
            <person name="Scharfe M."/>
            <person name="Schuster S.C."/>
            <person name="Suen G."/>
            <person name="Treuner-Lange A."/>
            <person name="Velicer G.J."/>
            <person name="Vorholter F.-J."/>
            <person name="Weissman K.J."/>
            <person name="Welch R.D."/>
            <person name="Wenzel S.C."/>
            <person name="Whitworth D.E."/>
            <person name="Wilhelm S."/>
            <person name="Wittmann C."/>
            <person name="Bloecker H."/>
            <person name="Puehler A."/>
            <person name="Mueller R."/>
        </authorList>
    </citation>
    <scope>NUCLEOTIDE SEQUENCE [LARGE SCALE GENOMIC DNA]</scope>
    <source>
        <strain evidence="2">So ce56</strain>
    </source>
</reference>
<dbReference type="KEGG" id="scl:sce9097"/>
<protein>
    <submittedName>
        <fullName evidence="1">Uncharacterized protein</fullName>
    </submittedName>
</protein>
<dbReference type="HOGENOM" id="CLU_908825_0_0_7"/>
<keyword evidence="2" id="KW-1185">Reference proteome</keyword>
<dbReference type="RefSeq" id="WP_012241708.1">
    <property type="nucleotide sequence ID" value="NC_010162.1"/>
</dbReference>
<organism evidence="1 2">
    <name type="scientific">Sorangium cellulosum (strain So ce56)</name>
    <name type="common">Polyangium cellulosum (strain So ce56)</name>
    <dbReference type="NCBI Taxonomy" id="448385"/>
    <lineage>
        <taxon>Bacteria</taxon>
        <taxon>Pseudomonadati</taxon>
        <taxon>Myxococcota</taxon>
        <taxon>Polyangia</taxon>
        <taxon>Polyangiales</taxon>
        <taxon>Polyangiaceae</taxon>
        <taxon>Sorangium</taxon>
    </lineage>
</organism>
<dbReference type="Proteomes" id="UP000002139">
    <property type="component" value="Chromosome"/>
</dbReference>
<dbReference type="AlphaFoldDB" id="A9GA13"/>
<accession>A9GA13</accession>
<evidence type="ECO:0000313" key="1">
    <source>
        <dbReference type="EMBL" id="CAN99269.1"/>
    </source>
</evidence>